<evidence type="ECO:0000313" key="1">
    <source>
        <dbReference type="EMBL" id="LAA45224.1"/>
    </source>
</evidence>
<proteinExistence type="predicted"/>
<protein>
    <submittedName>
        <fullName evidence="1">Uncharacterized protein</fullName>
    </submittedName>
</protein>
<reference evidence="1" key="2">
    <citation type="submission" date="2017-11" db="EMBL/GenBank/DDBJ databases">
        <title>Coralsnake Venomics: Analyses of Venom Gland Transcriptomes and Proteomes of Six Brazilian Taxa.</title>
        <authorList>
            <person name="Aird S.D."/>
            <person name="Jorge da Silva N."/>
            <person name="Qiu L."/>
            <person name="Villar-Briones A."/>
            <person name="Aparecida-Saddi V."/>
            <person name="Campos-Telles M.P."/>
            <person name="Grau M."/>
            <person name="Mikheyev A.S."/>
        </authorList>
    </citation>
    <scope>NUCLEOTIDE SEQUENCE</scope>
    <source>
        <tissue evidence="1">Venom_gland</tissue>
    </source>
</reference>
<name>A0A2D4FCK7_MICCO</name>
<dbReference type="EMBL" id="IACJ01064688">
    <property type="protein sequence ID" value="LAA45224.1"/>
    <property type="molecule type" value="Transcribed_RNA"/>
</dbReference>
<dbReference type="AlphaFoldDB" id="A0A2D4FCK7"/>
<reference evidence="1" key="1">
    <citation type="submission" date="2017-07" db="EMBL/GenBank/DDBJ databases">
        <authorList>
            <person name="Mikheyev A."/>
            <person name="Grau M."/>
        </authorList>
    </citation>
    <scope>NUCLEOTIDE SEQUENCE</scope>
    <source>
        <tissue evidence="1">Venom_gland</tissue>
    </source>
</reference>
<accession>A0A2D4FCK7</accession>
<organism evidence="1">
    <name type="scientific">Micrurus corallinus</name>
    <name type="common">Brazilian coral snake</name>
    <dbReference type="NCBI Taxonomy" id="54390"/>
    <lineage>
        <taxon>Eukaryota</taxon>
        <taxon>Metazoa</taxon>
        <taxon>Chordata</taxon>
        <taxon>Craniata</taxon>
        <taxon>Vertebrata</taxon>
        <taxon>Euteleostomi</taxon>
        <taxon>Lepidosauria</taxon>
        <taxon>Squamata</taxon>
        <taxon>Bifurcata</taxon>
        <taxon>Unidentata</taxon>
        <taxon>Episquamata</taxon>
        <taxon>Toxicofera</taxon>
        <taxon>Serpentes</taxon>
        <taxon>Colubroidea</taxon>
        <taxon>Elapidae</taxon>
        <taxon>Elapinae</taxon>
        <taxon>Micrurus</taxon>
    </lineage>
</organism>
<sequence>MAYRPWKGHSKYSSFCMEAGNLCCRMLFLFLTQRVGQCSNALGRIKTWVMSWEGKQKDAILFQMYRLFGLLKSPGTSERPQLVFNNFAIKGYVCVCVCMSVRAGGLVLIEKDS</sequence>